<dbReference type="KEGG" id="cmt:CCM_06352"/>
<evidence type="ECO:0000256" key="6">
    <source>
        <dbReference type="SAM" id="Phobius"/>
    </source>
</evidence>
<evidence type="ECO:0000256" key="2">
    <source>
        <dbReference type="ARBA" id="ARBA00022692"/>
    </source>
</evidence>
<feature type="compositionally biased region" description="Basic and acidic residues" evidence="5">
    <location>
        <begin position="317"/>
        <end position="329"/>
    </location>
</feature>
<feature type="transmembrane region" description="Helical" evidence="6">
    <location>
        <begin position="276"/>
        <end position="300"/>
    </location>
</feature>
<dbReference type="InterPro" id="IPR051694">
    <property type="entry name" value="Immunoregulatory_rcpt-like"/>
</dbReference>
<gene>
    <name evidence="7" type="ORF">CCM_06352</name>
</gene>
<name>G3JK61_CORMM</name>
<dbReference type="AlphaFoldDB" id="G3JK61"/>
<protein>
    <submittedName>
        <fullName evidence="7">Uncharacterized protein</fullName>
    </submittedName>
</protein>
<dbReference type="RefSeq" id="XP_006671555.1">
    <property type="nucleotide sequence ID" value="XM_006671492.1"/>
</dbReference>
<feature type="region of interest" description="Disordered" evidence="5">
    <location>
        <begin position="309"/>
        <end position="411"/>
    </location>
</feature>
<dbReference type="EMBL" id="JH126402">
    <property type="protein sequence ID" value="EGX92191.1"/>
    <property type="molecule type" value="Genomic_DNA"/>
</dbReference>
<dbReference type="GO" id="GO:0016020">
    <property type="term" value="C:membrane"/>
    <property type="evidence" value="ECO:0007669"/>
    <property type="project" value="UniProtKB-SubCell"/>
</dbReference>
<organism evidence="7 8">
    <name type="scientific">Cordyceps militaris (strain CM01)</name>
    <name type="common">Caterpillar fungus</name>
    <dbReference type="NCBI Taxonomy" id="983644"/>
    <lineage>
        <taxon>Eukaryota</taxon>
        <taxon>Fungi</taxon>
        <taxon>Dikarya</taxon>
        <taxon>Ascomycota</taxon>
        <taxon>Pezizomycotina</taxon>
        <taxon>Sordariomycetes</taxon>
        <taxon>Hypocreomycetidae</taxon>
        <taxon>Hypocreales</taxon>
        <taxon>Cordycipitaceae</taxon>
        <taxon>Cordyceps</taxon>
    </lineage>
</organism>
<evidence type="ECO:0000256" key="3">
    <source>
        <dbReference type="ARBA" id="ARBA00022989"/>
    </source>
</evidence>
<evidence type="ECO:0000256" key="4">
    <source>
        <dbReference type="ARBA" id="ARBA00023136"/>
    </source>
</evidence>
<dbReference type="Proteomes" id="UP000001610">
    <property type="component" value="Unassembled WGS sequence"/>
</dbReference>
<feature type="compositionally biased region" description="Polar residues" evidence="5">
    <location>
        <begin position="393"/>
        <end position="404"/>
    </location>
</feature>
<dbReference type="OrthoDB" id="4870889at2759"/>
<evidence type="ECO:0000313" key="7">
    <source>
        <dbReference type="EMBL" id="EGX92191.1"/>
    </source>
</evidence>
<evidence type="ECO:0000256" key="1">
    <source>
        <dbReference type="ARBA" id="ARBA00004167"/>
    </source>
</evidence>
<keyword evidence="4 6" id="KW-0472">Membrane</keyword>
<feature type="compositionally biased region" description="Low complexity" evidence="5">
    <location>
        <begin position="243"/>
        <end position="259"/>
    </location>
</feature>
<dbReference type="PANTHER" id="PTHR15549:SF30">
    <property type="entry name" value="MID2 DOMAIN-CONTAINING PROTEIN"/>
    <property type="match status" value="1"/>
</dbReference>
<evidence type="ECO:0000256" key="5">
    <source>
        <dbReference type="SAM" id="MobiDB-lite"/>
    </source>
</evidence>
<comment type="subcellular location">
    <subcellularLocation>
        <location evidence="1">Membrane</location>
        <topology evidence="1">Single-pass membrane protein</topology>
    </subcellularLocation>
</comment>
<dbReference type="PANTHER" id="PTHR15549">
    <property type="entry name" value="PAIRED IMMUNOGLOBULIN-LIKE TYPE 2 RECEPTOR"/>
    <property type="match status" value="1"/>
</dbReference>
<keyword evidence="3 6" id="KW-1133">Transmembrane helix</keyword>
<dbReference type="VEuPathDB" id="FungiDB:CCM_06352"/>
<sequence>MSADLSHPDKDLTTLQLTPTAAGERFYYAQVAPTTSSMFTTATGGTSLDGGRDDGGRGDSEHMITFTFTESSVSERLSNLSDPPRWIPFKRANLNVTIVGMTFVDVSRPLTPLMDVNTTNPQGVVFDEEEEEEEEEEEANNASFQNAASPSSIAGSVTVNLTAIVNKRNLVGNPLVVGINWTVHGGGLEGITYTPAFAYINDQEDADSRRKIGAAINESSYRWSREVRNDTADRGSTPSPLPTSGTDSNNTNGTSSLLSGGRGDGATTGGGLSTGAIVGIAVGVGVAALLAAALGIFFFLRRRRRLEAGGGPSSLAARRDHTRAAEQEKLSAFPKDGGGSSSLAGGNASDAAIAPYRDDATTPTTNRDRRRSSAAREDVAPAPAPVDRDSRAGSLTTQQQQNGVSRHLVEDGMTADEIRRLEEEEAHLDNEIQRAGGRRV</sequence>
<accession>G3JK61</accession>
<proteinExistence type="predicted"/>
<keyword evidence="2 6" id="KW-0812">Transmembrane</keyword>
<reference evidence="7 8" key="1">
    <citation type="journal article" date="2011" name="Genome Biol.">
        <title>Genome sequence of the insect pathogenic fungus Cordyceps militaris, a valued traditional Chinese medicine.</title>
        <authorList>
            <person name="Zheng P."/>
            <person name="Xia Y."/>
            <person name="Xiao G."/>
            <person name="Xiong C."/>
            <person name="Hu X."/>
            <person name="Zhang S."/>
            <person name="Zheng H."/>
            <person name="Huang Y."/>
            <person name="Zhou Y."/>
            <person name="Wang S."/>
            <person name="Zhao G.P."/>
            <person name="Liu X."/>
            <person name="St Leger R.J."/>
            <person name="Wang C."/>
        </authorList>
    </citation>
    <scope>NUCLEOTIDE SEQUENCE [LARGE SCALE GENOMIC DNA]</scope>
    <source>
        <strain evidence="7 8">CM01</strain>
    </source>
</reference>
<evidence type="ECO:0000313" key="8">
    <source>
        <dbReference type="Proteomes" id="UP000001610"/>
    </source>
</evidence>
<feature type="compositionally biased region" description="Low complexity" evidence="5">
    <location>
        <begin position="341"/>
        <end position="352"/>
    </location>
</feature>
<feature type="region of interest" description="Disordered" evidence="5">
    <location>
        <begin position="226"/>
        <end position="265"/>
    </location>
</feature>
<dbReference type="eggNOG" id="ENOG502SZSI">
    <property type="taxonomic scope" value="Eukaryota"/>
</dbReference>
<dbReference type="InParanoid" id="G3JK61"/>
<keyword evidence="8" id="KW-1185">Reference proteome</keyword>
<dbReference type="GO" id="GO:0071944">
    <property type="term" value="C:cell periphery"/>
    <property type="evidence" value="ECO:0007669"/>
    <property type="project" value="UniProtKB-ARBA"/>
</dbReference>
<dbReference type="HOGENOM" id="CLU_622590_0_0_1"/>
<dbReference type="GeneID" id="18168366"/>